<dbReference type="PROSITE" id="PS50885">
    <property type="entry name" value="HAMP"/>
    <property type="match status" value="1"/>
</dbReference>
<evidence type="ECO:0000256" key="3">
    <source>
        <dbReference type="ARBA" id="ARBA00022679"/>
    </source>
</evidence>
<dbReference type="Pfam" id="PF06580">
    <property type="entry name" value="His_kinase"/>
    <property type="match status" value="1"/>
</dbReference>
<evidence type="ECO:0000259" key="6">
    <source>
        <dbReference type="PROSITE" id="PS50885"/>
    </source>
</evidence>
<keyword evidence="5" id="KW-1133">Transmembrane helix</keyword>
<sequence length="614" mass="71875">MHVLFSFIYQNNSVAVKNLDMDGQNLLYMYNKFGTSAIKHRRSQMNWFKNVKKSLLGRLVLSIMIIWIPFTVLVFGGLVILSSHLTKETINNQTDKVKYYSAIINADIERVMQSMYQMCGNKAIVEFTTHWRGQVDYESYLSYVEAYNTIKEYRNISMYIDDVFLYLPQSGEILSANSSIIPIDDIFLTMKESFEKDGVSFFHNNDALYYLSQGSNQVMVGIKISLLDIRYTLRGYDSEGSYDYFFVDSETKELLGRPESLSETGKQIYKRIDWESNESQEQAIGRNKYLIYRIGSSANKFLIIVYMNRADAYRTIYTLYWAWAATSVVLLLMPVFLTIVIKRIINRPMEKLSRAMQMVEQEKYNCKLELNESKEFNYVFEQYNRMTEKVRNLIQEVLEKQLQVEQARYKELQMQINPHFLFNSLYMGYHMAKSDDCEAVGDLCMYLGDYFSVLTFASNDFISVDNELKFINTYLKLNQMRFGQKLNFRIAMEEGLGEYTIPPLLLQPLIENSIMHGMEKCTHPCMITVEIHENNDELDFTVADDSGVITQDTIDKIRDIICLDKMPETYFGLWNIQNRLLRNGDCRKGLVLEKEDNGIFRVSFSIAKRRERYV</sequence>
<evidence type="ECO:0000256" key="2">
    <source>
        <dbReference type="ARBA" id="ARBA00022553"/>
    </source>
</evidence>
<evidence type="ECO:0000256" key="5">
    <source>
        <dbReference type="SAM" id="Phobius"/>
    </source>
</evidence>
<evidence type="ECO:0000256" key="4">
    <source>
        <dbReference type="SAM" id="Coils"/>
    </source>
</evidence>
<protein>
    <recommendedName>
        <fullName evidence="6">HAMP domain-containing protein</fullName>
    </recommendedName>
</protein>
<dbReference type="PANTHER" id="PTHR34220">
    <property type="entry name" value="SENSOR HISTIDINE KINASE YPDA"/>
    <property type="match status" value="1"/>
</dbReference>
<dbReference type="GO" id="GO:0016020">
    <property type="term" value="C:membrane"/>
    <property type="evidence" value="ECO:0007669"/>
    <property type="project" value="UniProtKB-SubCell"/>
</dbReference>
<proteinExistence type="predicted"/>
<keyword evidence="8" id="KW-1185">Reference proteome</keyword>
<comment type="subcellular location">
    <subcellularLocation>
        <location evidence="1">Membrane</location>
    </subcellularLocation>
</comment>
<dbReference type="GO" id="GO:0000155">
    <property type="term" value="F:phosphorelay sensor kinase activity"/>
    <property type="evidence" value="ECO:0007669"/>
    <property type="project" value="InterPro"/>
</dbReference>
<evidence type="ECO:0000256" key="1">
    <source>
        <dbReference type="ARBA" id="ARBA00004370"/>
    </source>
</evidence>
<name>A0A3E3ICW0_9FIRM</name>
<dbReference type="Proteomes" id="UP000260812">
    <property type="component" value="Unassembled WGS sequence"/>
</dbReference>
<keyword evidence="2" id="KW-0597">Phosphoprotein</keyword>
<keyword evidence="4" id="KW-0175">Coiled coil</keyword>
<feature type="coiled-coil region" evidence="4">
    <location>
        <begin position="383"/>
        <end position="415"/>
    </location>
</feature>
<dbReference type="EMBL" id="QVLV01000001">
    <property type="protein sequence ID" value="RGE64915.1"/>
    <property type="molecule type" value="Genomic_DNA"/>
</dbReference>
<comment type="caution">
    <text evidence="7">The sequence shown here is derived from an EMBL/GenBank/DDBJ whole genome shotgun (WGS) entry which is preliminary data.</text>
</comment>
<feature type="transmembrane region" description="Helical" evidence="5">
    <location>
        <begin position="320"/>
        <end position="341"/>
    </location>
</feature>
<gene>
    <name evidence="7" type="ORF">DXC51_00855</name>
</gene>
<keyword evidence="3" id="KW-0808">Transferase</keyword>
<organism evidence="7 8">
    <name type="scientific">Eisenbergiella massiliensis</name>
    <dbReference type="NCBI Taxonomy" id="1720294"/>
    <lineage>
        <taxon>Bacteria</taxon>
        <taxon>Bacillati</taxon>
        <taxon>Bacillota</taxon>
        <taxon>Clostridia</taxon>
        <taxon>Lachnospirales</taxon>
        <taxon>Lachnospiraceae</taxon>
        <taxon>Eisenbergiella</taxon>
    </lineage>
</organism>
<dbReference type="InterPro" id="IPR050640">
    <property type="entry name" value="Bact_2-comp_sensor_kinase"/>
</dbReference>
<dbReference type="SUPFAM" id="SSF55874">
    <property type="entry name" value="ATPase domain of HSP90 chaperone/DNA topoisomerase II/histidine kinase"/>
    <property type="match status" value="1"/>
</dbReference>
<dbReference type="AlphaFoldDB" id="A0A3E3ICW0"/>
<evidence type="ECO:0000313" key="8">
    <source>
        <dbReference type="Proteomes" id="UP000260812"/>
    </source>
</evidence>
<dbReference type="Gene3D" id="6.10.340.10">
    <property type="match status" value="1"/>
</dbReference>
<accession>A0A3E3ICW0</accession>
<reference evidence="7" key="1">
    <citation type="submission" date="2018-08" db="EMBL/GenBank/DDBJ databases">
        <title>A genome reference for cultivated species of the human gut microbiota.</title>
        <authorList>
            <person name="Zou Y."/>
            <person name="Xue W."/>
            <person name="Luo G."/>
        </authorList>
    </citation>
    <scope>NUCLEOTIDE SEQUENCE [LARGE SCALE GENOMIC DNA]</scope>
    <source>
        <strain evidence="7">TF05-5AC</strain>
    </source>
</reference>
<feature type="transmembrane region" description="Helical" evidence="5">
    <location>
        <begin position="55"/>
        <end position="81"/>
    </location>
</feature>
<keyword evidence="5" id="KW-0472">Membrane</keyword>
<dbReference type="Gene3D" id="3.30.565.10">
    <property type="entry name" value="Histidine kinase-like ATPase, C-terminal domain"/>
    <property type="match status" value="1"/>
</dbReference>
<dbReference type="InterPro" id="IPR036890">
    <property type="entry name" value="HATPase_C_sf"/>
</dbReference>
<keyword evidence="5" id="KW-0812">Transmembrane</keyword>
<dbReference type="InterPro" id="IPR003660">
    <property type="entry name" value="HAMP_dom"/>
</dbReference>
<evidence type="ECO:0000313" key="7">
    <source>
        <dbReference type="EMBL" id="RGE64915.1"/>
    </source>
</evidence>
<dbReference type="PANTHER" id="PTHR34220:SF7">
    <property type="entry name" value="SENSOR HISTIDINE KINASE YPDA"/>
    <property type="match status" value="1"/>
</dbReference>
<feature type="domain" description="HAMP" evidence="6">
    <location>
        <begin position="343"/>
        <end position="395"/>
    </location>
</feature>
<dbReference type="InterPro" id="IPR010559">
    <property type="entry name" value="Sig_transdc_His_kin_internal"/>
</dbReference>